<feature type="coiled-coil region" evidence="1">
    <location>
        <begin position="22"/>
        <end position="76"/>
    </location>
</feature>
<evidence type="ECO:0000256" key="1">
    <source>
        <dbReference type="SAM" id="Coils"/>
    </source>
</evidence>
<accession>A0A7J5ZCE8</accession>
<keyword evidence="2" id="KW-0732">Signal</keyword>
<organism evidence="3 4">
    <name type="scientific">Dissostichus mawsoni</name>
    <name type="common">Antarctic cod</name>
    <dbReference type="NCBI Taxonomy" id="36200"/>
    <lineage>
        <taxon>Eukaryota</taxon>
        <taxon>Metazoa</taxon>
        <taxon>Chordata</taxon>
        <taxon>Craniata</taxon>
        <taxon>Vertebrata</taxon>
        <taxon>Euteleostomi</taxon>
        <taxon>Actinopterygii</taxon>
        <taxon>Neopterygii</taxon>
        <taxon>Teleostei</taxon>
        <taxon>Neoteleostei</taxon>
        <taxon>Acanthomorphata</taxon>
        <taxon>Eupercaria</taxon>
        <taxon>Perciformes</taxon>
        <taxon>Notothenioidei</taxon>
        <taxon>Nototheniidae</taxon>
        <taxon>Dissostichus</taxon>
    </lineage>
</organism>
<feature type="signal peptide" evidence="2">
    <location>
        <begin position="1"/>
        <end position="20"/>
    </location>
</feature>
<dbReference type="InterPro" id="IPR027267">
    <property type="entry name" value="AH/BAR_dom_sf"/>
</dbReference>
<gene>
    <name evidence="3" type="ORF">F7725_011548</name>
</gene>
<keyword evidence="1" id="KW-0175">Coiled coil</keyword>
<dbReference type="Proteomes" id="UP000518266">
    <property type="component" value="Unassembled WGS sequence"/>
</dbReference>
<dbReference type="AlphaFoldDB" id="A0A7J5ZCE8"/>
<evidence type="ECO:0000313" key="4">
    <source>
        <dbReference type="Proteomes" id="UP000518266"/>
    </source>
</evidence>
<dbReference type="EMBL" id="JAAKFY010000004">
    <property type="protein sequence ID" value="KAF3858347.1"/>
    <property type="molecule type" value="Genomic_DNA"/>
</dbReference>
<protein>
    <submittedName>
        <fullName evidence="3">Uncharacterized protein</fullName>
    </submittedName>
</protein>
<name>A0A7J5ZCE8_DISMA</name>
<feature type="non-terminal residue" evidence="3">
    <location>
        <position position="1"/>
    </location>
</feature>
<reference evidence="3 4" key="1">
    <citation type="submission" date="2020-03" db="EMBL/GenBank/DDBJ databases">
        <title>Dissostichus mawsoni Genome sequencing and assembly.</title>
        <authorList>
            <person name="Park H."/>
        </authorList>
    </citation>
    <scope>NUCLEOTIDE SEQUENCE [LARGE SCALE GENOMIC DNA]</scope>
    <source>
        <strain evidence="3">DM0001</strain>
        <tissue evidence="3">Muscle</tissue>
    </source>
</reference>
<dbReference type="SUPFAM" id="SSF103657">
    <property type="entry name" value="BAR/IMD domain-like"/>
    <property type="match status" value="1"/>
</dbReference>
<evidence type="ECO:0000313" key="3">
    <source>
        <dbReference type="EMBL" id="KAF3858347.1"/>
    </source>
</evidence>
<proteinExistence type="predicted"/>
<evidence type="ECO:0000256" key="2">
    <source>
        <dbReference type="SAM" id="SignalP"/>
    </source>
</evidence>
<keyword evidence="4" id="KW-1185">Reference proteome</keyword>
<sequence length="124" mass="14026">MKTLVAALALCPLYLPVYQALSIDMDKKIEEMEARLTKTEKELMDHKQMTELEAKLKDTEKQVEDLRAEVQGMACIVFNLMTLFKQKCFYVTFQGQRVAFGASSGIVHTNLGPFNAAITVTYKN</sequence>
<comment type="caution">
    <text evidence="3">The sequence shown here is derived from an EMBL/GenBank/DDBJ whole genome shotgun (WGS) entry which is preliminary data.</text>
</comment>
<feature type="chain" id="PRO_5029903223" evidence="2">
    <location>
        <begin position="21"/>
        <end position="124"/>
    </location>
</feature>